<dbReference type="InterPro" id="IPR018108">
    <property type="entry name" value="MCP_transmembrane"/>
</dbReference>
<dbReference type="InterPro" id="IPR052217">
    <property type="entry name" value="Mito/Peroxisomal_Carrier"/>
</dbReference>
<comment type="caution">
    <text evidence="12">The sequence shown here is derived from an EMBL/GenBank/DDBJ whole genome shotgun (WGS) entry which is preliminary data.</text>
</comment>
<name>A0ABQ7S6T8_9ACAR</name>
<feature type="transmembrane region" description="Helical" evidence="11">
    <location>
        <begin position="166"/>
        <end position="187"/>
    </location>
</feature>
<evidence type="ECO:0000256" key="8">
    <source>
        <dbReference type="ARBA" id="ARBA00023140"/>
    </source>
</evidence>
<dbReference type="Gene3D" id="1.50.40.10">
    <property type="entry name" value="Mitochondrial carrier domain"/>
    <property type="match status" value="1"/>
</dbReference>
<comment type="similarity">
    <text evidence="2 10">Belongs to the mitochondrial carrier (TC 2.A.29) family.</text>
</comment>
<feature type="non-terminal residue" evidence="12">
    <location>
        <position position="1"/>
    </location>
</feature>
<keyword evidence="13" id="KW-1185">Reference proteome</keyword>
<evidence type="ECO:0000256" key="6">
    <source>
        <dbReference type="ARBA" id="ARBA00022989"/>
    </source>
</evidence>
<keyword evidence="7 9" id="KW-0472">Membrane</keyword>
<keyword evidence="4 9" id="KW-0812">Transmembrane</keyword>
<evidence type="ECO:0000256" key="11">
    <source>
        <dbReference type="SAM" id="Phobius"/>
    </source>
</evidence>
<accession>A0ABQ7S6T8</accession>
<keyword evidence="3 10" id="KW-0813">Transport</keyword>
<dbReference type="Pfam" id="PF00153">
    <property type="entry name" value="Mito_carr"/>
    <property type="match status" value="3"/>
</dbReference>
<proteinExistence type="inferred from homology"/>
<feature type="transmembrane region" description="Helical" evidence="11">
    <location>
        <begin position="73"/>
        <end position="92"/>
    </location>
</feature>
<evidence type="ECO:0000313" key="12">
    <source>
        <dbReference type="EMBL" id="KAG9509148.1"/>
    </source>
</evidence>
<dbReference type="PANTHER" id="PTHR45939:SF5">
    <property type="entry name" value="PEROXISOMAL MEMBRANE PROTEIN PMP34"/>
    <property type="match status" value="1"/>
</dbReference>
<evidence type="ECO:0000256" key="9">
    <source>
        <dbReference type="PROSITE-ProRule" id="PRU00282"/>
    </source>
</evidence>
<dbReference type="PANTHER" id="PTHR45939">
    <property type="entry name" value="PEROXISOMAL MEMBRANE PROTEIN PMP34-RELATED"/>
    <property type="match status" value="1"/>
</dbReference>
<dbReference type="InterPro" id="IPR023395">
    <property type="entry name" value="MCP_dom_sf"/>
</dbReference>
<evidence type="ECO:0000256" key="2">
    <source>
        <dbReference type="ARBA" id="ARBA00006375"/>
    </source>
</evidence>
<evidence type="ECO:0000313" key="13">
    <source>
        <dbReference type="Proteomes" id="UP000825002"/>
    </source>
</evidence>
<evidence type="ECO:0000256" key="10">
    <source>
        <dbReference type="RuleBase" id="RU000488"/>
    </source>
</evidence>
<protein>
    <submittedName>
        <fullName evidence="12">Peroxisomal membrane protein PMP34</fullName>
    </submittedName>
</protein>
<keyword evidence="8" id="KW-0576">Peroxisome</keyword>
<sequence length="302" mass="33301">PVNVNEAQSVQSSMTFGSCALAVVPELESSRDSGLFVRRTLSFKRDAKSTLEMINELVEEEGARSLYRGLQPVLYSLFCSGFVNFYTFHGLRRIAGEKTAIKDLLIGAIAGTVNVLTTTPLWVVSQRLKMKGAKVREGDEHLLKNSEYHGLLDGLYKVRRQEGVSALWSGTLASLVLVSNPAIQFMIFEGLKRNLQDLLSRQQLSPMHIFLLGGISKLVSTLVTYPIQLVQSKKRHGSQDVKEKSMTAILTEIVEKDGVNGAYRGLESKLLQTVIATALMYVLYDRIYNAVTAAGTTLLKAA</sequence>
<evidence type="ECO:0000256" key="4">
    <source>
        <dbReference type="ARBA" id="ARBA00022692"/>
    </source>
</evidence>
<feature type="transmembrane region" description="Helical" evidence="11">
    <location>
        <begin position="104"/>
        <end position="124"/>
    </location>
</feature>
<keyword evidence="5" id="KW-0677">Repeat</keyword>
<feature type="repeat" description="Solcar" evidence="9">
    <location>
        <begin position="4"/>
        <end position="94"/>
    </location>
</feature>
<dbReference type="PROSITE" id="PS50920">
    <property type="entry name" value="SOLCAR"/>
    <property type="match status" value="3"/>
</dbReference>
<reference evidence="12 13" key="1">
    <citation type="submission" date="2020-10" db="EMBL/GenBank/DDBJ databases">
        <authorList>
            <person name="Klimov P.B."/>
            <person name="Dyachkov S.M."/>
            <person name="Chetverikov P.E."/>
        </authorList>
    </citation>
    <scope>NUCLEOTIDE SEQUENCE [LARGE SCALE GENOMIC DNA]</scope>
    <source>
        <strain evidence="12">BMOC 18-1129-001#AD2665</strain>
        <tissue evidence="12">Entire mites</tissue>
    </source>
</reference>
<feature type="repeat" description="Solcar" evidence="9">
    <location>
        <begin position="98"/>
        <end position="194"/>
    </location>
</feature>
<dbReference type="SUPFAM" id="SSF103506">
    <property type="entry name" value="Mitochondrial carrier"/>
    <property type="match status" value="1"/>
</dbReference>
<dbReference type="EMBL" id="JAIFTH010000645">
    <property type="protein sequence ID" value="KAG9509148.1"/>
    <property type="molecule type" value="Genomic_DNA"/>
</dbReference>
<evidence type="ECO:0000256" key="3">
    <source>
        <dbReference type="ARBA" id="ARBA00022448"/>
    </source>
</evidence>
<keyword evidence="6 11" id="KW-1133">Transmembrane helix</keyword>
<dbReference type="Proteomes" id="UP000825002">
    <property type="component" value="Unassembled WGS sequence"/>
</dbReference>
<evidence type="ECO:0000256" key="1">
    <source>
        <dbReference type="ARBA" id="ARBA00004585"/>
    </source>
</evidence>
<gene>
    <name evidence="12" type="primary">SLC25A17</name>
    <name evidence="12" type="ORF">GZH46_02341</name>
</gene>
<evidence type="ECO:0000256" key="7">
    <source>
        <dbReference type="ARBA" id="ARBA00023136"/>
    </source>
</evidence>
<evidence type="ECO:0000256" key="5">
    <source>
        <dbReference type="ARBA" id="ARBA00022737"/>
    </source>
</evidence>
<organism evidence="12 13">
    <name type="scientific">Fragariocoptes setiger</name>
    <dbReference type="NCBI Taxonomy" id="1670756"/>
    <lineage>
        <taxon>Eukaryota</taxon>
        <taxon>Metazoa</taxon>
        <taxon>Ecdysozoa</taxon>
        <taxon>Arthropoda</taxon>
        <taxon>Chelicerata</taxon>
        <taxon>Arachnida</taxon>
        <taxon>Acari</taxon>
        <taxon>Acariformes</taxon>
        <taxon>Trombidiformes</taxon>
        <taxon>Prostigmata</taxon>
        <taxon>Eupodina</taxon>
        <taxon>Eriophyoidea</taxon>
        <taxon>Phytoptidae</taxon>
        <taxon>Fragariocoptes</taxon>
    </lineage>
</organism>
<comment type="subcellular location">
    <subcellularLocation>
        <location evidence="1">Peroxisome membrane</location>
        <topology evidence="1">Multi-pass membrane protein</topology>
    </subcellularLocation>
</comment>
<feature type="transmembrane region" description="Helical" evidence="11">
    <location>
        <begin position="207"/>
        <end position="227"/>
    </location>
</feature>
<feature type="repeat" description="Solcar" evidence="9">
    <location>
        <begin position="204"/>
        <end position="290"/>
    </location>
</feature>